<accession>A0A0F8XJD2</accession>
<dbReference type="Pfam" id="PF03692">
    <property type="entry name" value="CxxCxxCC"/>
    <property type="match status" value="1"/>
</dbReference>
<protein>
    <recommendedName>
        <fullName evidence="2">Zinc/iron-chelating domain-containing protein</fullName>
    </recommendedName>
</protein>
<dbReference type="AlphaFoldDB" id="A0A0F8XJD2"/>
<evidence type="ECO:0000313" key="1">
    <source>
        <dbReference type="EMBL" id="KKK69008.1"/>
    </source>
</evidence>
<gene>
    <name evidence="1" type="ORF">LCGC14_2938330</name>
</gene>
<organism evidence="1">
    <name type="scientific">marine sediment metagenome</name>
    <dbReference type="NCBI Taxonomy" id="412755"/>
    <lineage>
        <taxon>unclassified sequences</taxon>
        <taxon>metagenomes</taxon>
        <taxon>ecological metagenomes</taxon>
    </lineage>
</organism>
<comment type="caution">
    <text evidence="1">The sequence shown here is derived from an EMBL/GenBank/DDBJ whole genome shotgun (WGS) entry which is preliminary data.</text>
</comment>
<dbReference type="InterPro" id="IPR005358">
    <property type="entry name" value="Puta_zinc/iron-chelating_dom"/>
</dbReference>
<dbReference type="EMBL" id="LAZR01058864">
    <property type="protein sequence ID" value="KKK69008.1"/>
    <property type="molecule type" value="Genomic_DNA"/>
</dbReference>
<proteinExistence type="predicted"/>
<evidence type="ECO:0008006" key="2">
    <source>
        <dbReference type="Google" id="ProtNLM"/>
    </source>
</evidence>
<name>A0A0F8XJD2_9ZZZZ</name>
<reference evidence="1" key="1">
    <citation type="journal article" date="2015" name="Nature">
        <title>Complex archaea that bridge the gap between prokaryotes and eukaryotes.</title>
        <authorList>
            <person name="Spang A."/>
            <person name="Saw J.H."/>
            <person name="Jorgensen S.L."/>
            <person name="Zaremba-Niedzwiedzka K."/>
            <person name="Martijn J."/>
            <person name="Lind A.E."/>
            <person name="van Eijk R."/>
            <person name="Schleper C."/>
            <person name="Guy L."/>
            <person name="Ettema T.J."/>
        </authorList>
    </citation>
    <scope>NUCLEOTIDE SEQUENCE</scope>
</reference>
<sequence length="59" mass="7051">MLINELQGGCGFIDQNNNLCKNHDNKPNECRLYPYDKRKLDEKEHKRFLETCKGLKRIK</sequence>